<evidence type="ECO:0000256" key="1">
    <source>
        <dbReference type="SAM" id="Phobius"/>
    </source>
</evidence>
<gene>
    <name evidence="2" type="ORF">TWF481_002136</name>
</gene>
<dbReference type="AlphaFoldDB" id="A0AAV9VU05"/>
<protein>
    <submittedName>
        <fullName evidence="2">Uncharacterized protein</fullName>
    </submittedName>
</protein>
<keyword evidence="3" id="KW-1185">Reference proteome</keyword>
<proteinExistence type="predicted"/>
<evidence type="ECO:0000313" key="3">
    <source>
        <dbReference type="Proteomes" id="UP001370758"/>
    </source>
</evidence>
<accession>A0AAV9VU05</accession>
<feature type="transmembrane region" description="Helical" evidence="1">
    <location>
        <begin position="24"/>
        <end position="46"/>
    </location>
</feature>
<keyword evidence="1" id="KW-1133">Transmembrane helix</keyword>
<keyword evidence="1" id="KW-0472">Membrane</keyword>
<evidence type="ECO:0000313" key="2">
    <source>
        <dbReference type="EMBL" id="KAK6496113.1"/>
    </source>
</evidence>
<sequence>MWFSLSMLNYLDERLPSYLAPGEVGWFLFGFSRLASFFFSFPLFLYHIPPTHLFSSPTLSLKNLWKGWSSILEVSSRLCPFVSKHGCIHAAMPHVKPFSLSE</sequence>
<dbReference type="EMBL" id="JAVHJL010000011">
    <property type="protein sequence ID" value="KAK6496113.1"/>
    <property type="molecule type" value="Genomic_DNA"/>
</dbReference>
<comment type="caution">
    <text evidence="2">The sequence shown here is derived from an EMBL/GenBank/DDBJ whole genome shotgun (WGS) entry which is preliminary data.</text>
</comment>
<organism evidence="2 3">
    <name type="scientific">Arthrobotrys musiformis</name>
    <dbReference type="NCBI Taxonomy" id="47236"/>
    <lineage>
        <taxon>Eukaryota</taxon>
        <taxon>Fungi</taxon>
        <taxon>Dikarya</taxon>
        <taxon>Ascomycota</taxon>
        <taxon>Pezizomycotina</taxon>
        <taxon>Orbiliomycetes</taxon>
        <taxon>Orbiliales</taxon>
        <taxon>Orbiliaceae</taxon>
        <taxon>Arthrobotrys</taxon>
    </lineage>
</organism>
<keyword evidence="1" id="KW-0812">Transmembrane</keyword>
<reference evidence="2 3" key="1">
    <citation type="submission" date="2023-08" db="EMBL/GenBank/DDBJ databases">
        <authorList>
            <person name="Palmer J.M."/>
        </authorList>
    </citation>
    <scope>NUCLEOTIDE SEQUENCE [LARGE SCALE GENOMIC DNA]</scope>
    <source>
        <strain evidence="2 3">TWF481</strain>
    </source>
</reference>
<name>A0AAV9VU05_9PEZI</name>
<dbReference type="Proteomes" id="UP001370758">
    <property type="component" value="Unassembled WGS sequence"/>
</dbReference>